<dbReference type="Proteomes" id="UP000184485">
    <property type="component" value="Unassembled WGS sequence"/>
</dbReference>
<sequence length="234" mass="26658">MNTFASLDVPLFPTLDREASVYEAIREDIISGRLPANARLIVADLAAQHGTSTNPVREALQQLRGEGFVTMAQNRGARVRPIDEEFIRDIYEIEVLIEPALTRWFVGIATEADIAALEALHAEMVALNYADPIRHGLLDTQFHHTMYQRHYNRHAVDLWWKHREILRAISRRHRTSLGRQAAVMREHGEVLEAIKAHDDQAAAAIIARHVEGSGRHIIEQMRASRHNIHKDKVE</sequence>
<dbReference type="CDD" id="cd07377">
    <property type="entry name" value="WHTH_GntR"/>
    <property type="match status" value="1"/>
</dbReference>
<dbReference type="GO" id="GO:0003700">
    <property type="term" value="F:DNA-binding transcription factor activity"/>
    <property type="evidence" value="ECO:0007669"/>
    <property type="project" value="InterPro"/>
</dbReference>
<reference evidence="5 6" key="1">
    <citation type="submission" date="2016-11" db="EMBL/GenBank/DDBJ databases">
        <authorList>
            <person name="Jaros S."/>
            <person name="Januszkiewicz K."/>
            <person name="Wedrychowicz H."/>
        </authorList>
    </citation>
    <scope>NUCLEOTIDE SEQUENCE [LARGE SCALE GENOMIC DNA]</scope>
    <source>
        <strain evidence="5 6">DSM 19436</strain>
    </source>
</reference>
<dbReference type="GO" id="GO:0003677">
    <property type="term" value="F:DNA binding"/>
    <property type="evidence" value="ECO:0007669"/>
    <property type="project" value="UniProtKB-KW"/>
</dbReference>
<dbReference type="Pfam" id="PF07729">
    <property type="entry name" value="FCD"/>
    <property type="match status" value="1"/>
</dbReference>
<dbReference type="InterPro" id="IPR036388">
    <property type="entry name" value="WH-like_DNA-bd_sf"/>
</dbReference>
<dbReference type="PANTHER" id="PTHR43537:SF45">
    <property type="entry name" value="GNTR FAMILY REGULATORY PROTEIN"/>
    <property type="match status" value="1"/>
</dbReference>
<name>A0A1M5IGA1_9HYPH</name>
<dbReference type="SUPFAM" id="SSF46785">
    <property type="entry name" value="Winged helix' DNA-binding domain"/>
    <property type="match status" value="1"/>
</dbReference>
<dbReference type="InterPro" id="IPR036390">
    <property type="entry name" value="WH_DNA-bd_sf"/>
</dbReference>
<dbReference type="InterPro" id="IPR000524">
    <property type="entry name" value="Tscrpt_reg_HTH_GntR"/>
</dbReference>
<organism evidence="5 6">
    <name type="scientific">Kaistia soli DSM 19436</name>
    <dbReference type="NCBI Taxonomy" id="1122133"/>
    <lineage>
        <taxon>Bacteria</taxon>
        <taxon>Pseudomonadati</taxon>
        <taxon>Pseudomonadota</taxon>
        <taxon>Alphaproteobacteria</taxon>
        <taxon>Hyphomicrobiales</taxon>
        <taxon>Kaistiaceae</taxon>
        <taxon>Kaistia</taxon>
    </lineage>
</organism>
<proteinExistence type="predicted"/>
<keyword evidence="1" id="KW-0805">Transcription regulation</keyword>
<evidence type="ECO:0000259" key="4">
    <source>
        <dbReference type="PROSITE" id="PS50949"/>
    </source>
</evidence>
<evidence type="ECO:0000256" key="2">
    <source>
        <dbReference type="ARBA" id="ARBA00023125"/>
    </source>
</evidence>
<keyword evidence="3" id="KW-0804">Transcription</keyword>
<dbReference type="Pfam" id="PF00392">
    <property type="entry name" value="GntR"/>
    <property type="match status" value="1"/>
</dbReference>
<dbReference type="PANTHER" id="PTHR43537">
    <property type="entry name" value="TRANSCRIPTIONAL REGULATOR, GNTR FAMILY"/>
    <property type="match status" value="1"/>
</dbReference>
<keyword evidence="6" id="KW-1185">Reference proteome</keyword>
<dbReference type="SMART" id="SM00345">
    <property type="entry name" value="HTH_GNTR"/>
    <property type="match status" value="1"/>
</dbReference>
<feature type="domain" description="HTH gntR-type" evidence="4">
    <location>
        <begin position="15"/>
        <end position="82"/>
    </location>
</feature>
<dbReference type="OrthoDB" id="8638122at2"/>
<dbReference type="InterPro" id="IPR011711">
    <property type="entry name" value="GntR_C"/>
</dbReference>
<dbReference type="RefSeq" id="WP_073056097.1">
    <property type="nucleotide sequence ID" value="NZ_FQUP01000004.1"/>
</dbReference>
<keyword evidence="2 5" id="KW-0238">DNA-binding</keyword>
<dbReference type="PROSITE" id="PS50949">
    <property type="entry name" value="HTH_GNTR"/>
    <property type="match status" value="1"/>
</dbReference>
<dbReference type="InterPro" id="IPR008920">
    <property type="entry name" value="TF_FadR/GntR_C"/>
</dbReference>
<evidence type="ECO:0000256" key="1">
    <source>
        <dbReference type="ARBA" id="ARBA00023015"/>
    </source>
</evidence>
<dbReference type="STRING" id="1122133.SAMN02745157_3869"/>
<dbReference type="SMART" id="SM00895">
    <property type="entry name" value="FCD"/>
    <property type="match status" value="1"/>
</dbReference>
<dbReference type="Gene3D" id="1.20.120.530">
    <property type="entry name" value="GntR ligand-binding domain-like"/>
    <property type="match status" value="1"/>
</dbReference>
<evidence type="ECO:0000313" key="5">
    <source>
        <dbReference type="EMBL" id="SHG26980.1"/>
    </source>
</evidence>
<evidence type="ECO:0000256" key="3">
    <source>
        <dbReference type="ARBA" id="ARBA00023163"/>
    </source>
</evidence>
<dbReference type="SUPFAM" id="SSF48008">
    <property type="entry name" value="GntR ligand-binding domain-like"/>
    <property type="match status" value="1"/>
</dbReference>
<dbReference type="AlphaFoldDB" id="A0A1M5IGA1"/>
<dbReference type="Gene3D" id="1.10.10.10">
    <property type="entry name" value="Winged helix-like DNA-binding domain superfamily/Winged helix DNA-binding domain"/>
    <property type="match status" value="1"/>
</dbReference>
<protein>
    <submittedName>
        <fullName evidence="5">DNA-binding transcriptional regulator, GntR family</fullName>
    </submittedName>
</protein>
<dbReference type="EMBL" id="FQUP01000004">
    <property type="protein sequence ID" value="SHG26980.1"/>
    <property type="molecule type" value="Genomic_DNA"/>
</dbReference>
<accession>A0A1M5IGA1</accession>
<evidence type="ECO:0000313" key="6">
    <source>
        <dbReference type="Proteomes" id="UP000184485"/>
    </source>
</evidence>
<gene>
    <name evidence="5" type="ORF">SAMN02745157_3869</name>
</gene>